<dbReference type="PANTHER" id="PTHR34472:SF1">
    <property type="entry name" value="SULFUR CARRIER PROTEIN THIS"/>
    <property type="match status" value="1"/>
</dbReference>
<sequence>MKITFNDLQVEIPHSLTIDSFLSQQCYDVVLGTALALNHTIIPRQNWKDYQVKDGDNILLFQAIAGG</sequence>
<geneLocation type="plasmid" evidence="1">
    <name>pBioThi</name>
</geneLocation>
<reference evidence="1 2" key="1">
    <citation type="submission" date="2019-02" db="EMBL/GenBank/DDBJ databases">
        <authorList>
            <person name="Manzano-Marin A."/>
            <person name="Manzano-Marin A."/>
        </authorList>
    </citation>
    <scope>NUCLEOTIDE SEQUENCE [LARGE SCALE GENOMIC DNA]</scope>
    <source>
        <strain evidence="1 2">ErCikochiana</strain>
        <plasmid evidence="2">pbiothi</plasmid>
    </source>
</reference>
<dbReference type="Proteomes" id="UP000294368">
    <property type="component" value="Plasmid pBioThi"/>
</dbReference>
<gene>
    <name evidence="1" type="primary">thiS2</name>
    <name evidence="1" type="ORF">ERCIKOCA2762_699</name>
</gene>
<dbReference type="InterPro" id="IPR010035">
    <property type="entry name" value="Thi_S"/>
</dbReference>
<keyword evidence="1" id="KW-0614">Plasmid</keyword>
<evidence type="ECO:0000313" key="2">
    <source>
        <dbReference type="Proteomes" id="UP000294368"/>
    </source>
</evidence>
<dbReference type="SUPFAM" id="SSF54285">
    <property type="entry name" value="MoaD/ThiS"/>
    <property type="match status" value="1"/>
</dbReference>
<dbReference type="PANTHER" id="PTHR34472">
    <property type="entry name" value="SULFUR CARRIER PROTEIN THIS"/>
    <property type="match status" value="1"/>
</dbReference>
<dbReference type="InterPro" id="IPR003749">
    <property type="entry name" value="ThiS/MoaD-like"/>
</dbReference>
<dbReference type="EMBL" id="LR217716">
    <property type="protein sequence ID" value="VFP83489.1"/>
    <property type="molecule type" value="Genomic_DNA"/>
</dbReference>
<dbReference type="OrthoDB" id="6388078at2"/>
<dbReference type="RefSeq" id="WP_157988841.1">
    <property type="nucleotide sequence ID" value="NZ_LR217716.1"/>
</dbReference>
<dbReference type="InterPro" id="IPR016155">
    <property type="entry name" value="Mopterin_synth/thiamin_S_b"/>
</dbReference>
<organism evidence="1 2">
    <name type="scientific">Candidatus Erwinia haradaeae</name>
    <dbReference type="NCBI Taxonomy" id="1922217"/>
    <lineage>
        <taxon>Bacteria</taxon>
        <taxon>Pseudomonadati</taxon>
        <taxon>Pseudomonadota</taxon>
        <taxon>Gammaproteobacteria</taxon>
        <taxon>Enterobacterales</taxon>
        <taxon>Erwiniaceae</taxon>
        <taxon>Erwinia</taxon>
    </lineage>
</organism>
<dbReference type="InterPro" id="IPR012675">
    <property type="entry name" value="Beta-grasp_dom_sf"/>
</dbReference>
<dbReference type="CDD" id="cd00565">
    <property type="entry name" value="Ubl_ThiS"/>
    <property type="match status" value="1"/>
</dbReference>
<accession>A0A451DAU7</accession>
<proteinExistence type="predicted"/>
<dbReference type="NCBIfam" id="TIGR01683">
    <property type="entry name" value="thiS"/>
    <property type="match status" value="1"/>
</dbReference>
<dbReference type="Pfam" id="PF02597">
    <property type="entry name" value="ThiS"/>
    <property type="match status" value="1"/>
</dbReference>
<name>A0A451DAU7_9GAMM</name>
<evidence type="ECO:0000313" key="1">
    <source>
        <dbReference type="EMBL" id="VFP83489.1"/>
    </source>
</evidence>
<protein>
    <submittedName>
        <fullName evidence="1">Sulfur carrier protein ThiS</fullName>
    </submittedName>
</protein>
<dbReference type="AlphaFoldDB" id="A0A451DAU7"/>
<dbReference type="Gene3D" id="3.10.20.30">
    <property type="match status" value="1"/>
</dbReference>